<dbReference type="OrthoDB" id="1644322at2"/>
<reference evidence="1 2" key="1">
    <citation type="submission" date="2016-08" db="EMBL/GenBank/DDBJ databases">
        <title>Genome of Bacillus solimangrovi GH2-4.</title>
        <authorList>
            <person name="Lim S."/>
            <person name="Kim B.-C."/>
        </authorList>
    </citation>
    <scope>NUCLEOTIDE SEQUENCE [LARGE SCALE GENOMIC DNA]</scope>
    <source>
        <strain evidence="1 2">GH2-4</strain>
    </source>
</reference>
<evidence type="ECO:0000313" key="1">
    <source>
        <dbReference type="EMBL" id="OEH92035.1"/>
    </source>
</evidence>
<accession>A0A1E5LD78</accession>
<proteinExistence type="predicted"/>
<dbReference type="AlphaFoldDB" id="A0A1E5LD78"/>
<protein>
    <recommendedName>
        <fullName evidence="3">YolD-like family protein</fullName>
    </recommendedName>
</protein>
<dbReference type="Proteomes" id="UP000095209">
    <property type="component" value="Unassembled WGS sequence"/>
</dbReference>
<sequence>MMEGVGSFKYNTIELPTHIAPLKDILRKKRTTSKPNLDEQEMQEIIDTIQQAIHKQAFVHLTYFENNQYRLLIGKINELSLSSRTLTVNDAFSVRTTLSLANIIYVTFA</sequence>
<evidence type="ECO:0000313" key="2">
    <source>
        <dbReference type="Proteomes" id="UP000095209"/>
    </source>
</evidence>
<dbReference type="EMBL" id="MJEH01000037">
    <property type="protein sequence ID" value="OEH92035.1"/>
    <property type="molecule type" value="Genomic_DNA"/>
</dbReference>
<organism evidence="1 2">
    <name type="scientific">Bacillus solimangrovi</name>
    <dbReference type="NCBI Taxonomy" id="1305675"/>
    <lineage>
        <taxon>Bacteria</taxon>
        <taxon>Bacillati</taxon>
        <taxon>Bacillota</taxon>
        <taxon>Bacilli</taxon>
        <taxon>Bacillales</taxon>
        <taxon>Bacillaceae</taxon>
        <taxon>Bacillus</taxon>
    </lineage>
</organism>
<dbReference type="Pfam" id="PF08863">
    <property type="entry name" value="YolD"/>
    <property type="match status" value="1"/>
</dbReference>
<name>A0A1E5LD78_9BACI</name>
<comment type="caution">
    <text evidence="1">The sequence shown here is derived from an EMBL/GenBank/DDBJ whole genome shotgun (WGS) entry which is preliminary data.</text>
</comment>
<keyword evidence="2" id="KW-1185">Reference proteome</keyword>
<evidence type="ECO:0008006" key="3">
    <source>
        <dbReference type="Google" id="ProtNLM"/>
    </source>
</evidence>
<dbReference type="InterPro" id="IPR014962">
    <property type="entry name" value="YolD"/>
</dbReference>
<gene>
    <name evidence="1" type="ORF">BFG57_17095</name>
</gene>